<sequence>MAPSSRLIDRTAFAARLAQEFPEVDAQIDEGVRGLLHFEMSSLASATCAALEARDWPTVRRYLAFVDRIHARAAPEVDNAVYVSFMEHLPLWGDEADPPELRELLPVGLAGILWDMEGREFEWPPTPRPE</sequence>
<evidence type="ECO:0000259" key="1">
    <source>
        <dbReference type="Pfam" id="PF24722"/>
    </source>
</evidence>
<dbReference type="AlphaFoldDB" id="A0A6P2D8I6"/>
<dbReference type="KEGG" id="gms:SOIL9_18920"/>
<reference evidence="2 3" key="1">
    <citation type="submission" date="2019-05" db="EMBL/GenBank/DDBJ databases">
        <authorList>
            <consortium name="Science for Life Laboratories"/>
        </authorList>
    </citation>
    <scope>NUCLEOTIDE SEQUENCE [LARGE SCALE GENOMIC DNA]</scope>
    <source>
        <strain evidence="2">Soil9</strain>
    </source>
</reference>
<organism evidence="2 3">
    <name type="scientific">Gemmata massiliana</name>
    <dbReference type="NCBI Taxonomy" id="1210884"/>
    <lineage>
        <taxon>Bacteria</taxon>
        <taxon>Pseudomonadati</taxon>
        <taxon>Planctomycetota</taxon>
        <taxon>Planctomycetia</taxon>
        <taxon>Gemmatales</taxon>
        <taxon>Gemmataceae</taxon>
        <taxon>Gemmata</taxon>
    </lineage>
</organism>
<dbReference type="Proteomes" id="UP000464178">
    <property type="component" value="Chromosome"/>
</dbReference>
<feature type="domain" description="DUF7674" evidence="1">
    <location>
        <begin position="15"/>
        <end position="109"/>
    </location>
</feature>
<protein>
    <recommendedName>
        <fullName evidence="1">DUF7674 domain-containing protein</fullName>
    </recommendedName>
</protein>
<dbReference type="Pfam" id="PF24722">
    <property type="entry name" value="DUF7674"/>
    <property type="match status" value="1"/>
</dbReference>
<gene>
    <name evidence="2" type="ORF">SOIL9_18920</name>
</gene>
<dbReference type="InterPro" id="IPR056091">
    <property type="entry name" value="DUF7674"/>
</dbReference>
<dbReference type="RefSeq" id="WP_162670187.1">
    <property type="nucleotide sequence ID" value="NZ_LR593886.1"/>
</dbReference>
<accession>A0A6P2D8I6</accession>
<evidence type="ECO:0000313" key="2">
    <source>
        <dbReference type="EMBL" id="VTR95822.1"/>
    </source>
</evidence>
<dbReference type="EMBL" id="LR593886">
    <property type="protein sequence ID" value="VTR95822.1"/>
    <property type="molecule type" value="Genomic_DNA"/>
</dbReference>
<keyword evidence="3" id="KW-1185">Reference proteome</keyword>
<proteinExistence type="predicted"/>
<name>A0A6P2D8I6_9BACT</name>
<evidence type="ECO:0000313" key="3">
    <source>
        <dbReference type="Proteomes" id="UP000464178"/>
    </source>
</evidence>